<dbReference type="GO" id="GO:0005524">
    <property type="term" value="F:ATP binding"/>
    <property type="evidence" value="ECO:0007669"/>
    <property type="project" value="UniProtKB-KW"/>
</dbReference>
<keyword evidence="2" id="KW-0067">ATP-binding</keyword>
<organism evidence="2">
    <name type="scientific">uncultured Gemmatimonadota bacterium</name>
    <dbReference type="NCBI Taxonomy" id="203437"/>
    <lineage>
        <taxon>Bacteria</taxon>
        <taxon>Pseudomonadati</taxon>
        <taxon>Gemmatimonadota</taxon>
        <taxon>environmental samples</taxon>
    </lineage>
</organism>
<feature type="compositionally biased region" description="Basic residues" evidence="1">
    <location>
        <begin position="78"/>
        <end position="102"/>
    </location>
</feature>
<feature type="compositionally biased region" description="Basic residues" evidence="1">
    <location>
        <begin position="365"/>
        <end position="374"/>
    </location>
</feature>
<feature type="compositionally biased region" description="Low complexity" evidence="1">
    <location>
        <begin position="525"/>
        <end position="537"/>
    </location>
</feature>
<feature type="compositionally biased region" description="Low complexity" evidence="1">
    <location>
        <begin position="136"/>
        <end position="163"/>
    </location>
</feature>
<accession>A0A6J4M615</accession>
<gene>
    <name evidence="2" type="ORF">AVDCRST_MAG89-3124</name>
</gene>
<feature type="non-terminal residue" evidence="2">
    <location>
        <position position="634"/>
    </location>
</feature>
<feature type="compositionally biased region" description="Basic residues" evidence="1">
    <location>
        <begin position="384"/>
        <end position="395"/>
    </location>
</feature>
<feature type="region of interest" description="Disordered" evidence="1">
    <location>
        <begin position="347"/>
        <end position="501"/>
    </location>
</feature>
<feature type="compositionally biased region" description="Basic and acidic residues" evidence="1">
    <location>
        <begin position="123"/>
        <end position="132"/>
    </location>
</feature>
<protein>
    <submittedName>
        <fullName evidence="2">Efflux ABC transporter, permease/ATP-binding protein</fullName>
    </submittedName>
</protein>
<evidence type="ECO:0000313" key="2">
    <source>
        <dbReference type="EMBL" id="CAA9350880.1"/>
    </source>
</evidence>
<feature type="region of interest" description="Disordered" evidence="1">
    <location>
        <begin position="22"/>
        <end position="53"/>
    </location>
</feature>
<feature type="region of interest" description="Disordered" evidence="1">
    <location>
        <begin position="65"/>
        <end position="181"/>
    </location>
</feature>
<feature type="compositionally biased region" description="Basic residues" evidence="1">
    <location>
        <begin position="43"/>
        <end position="52"/>
    </location>
</feature>
<feature type="non-terminal residue" evidence="2">
    <location>
        <position position="1"/>
    </location>
</feature>
<feature type="compositionally biased region" description="Basic residues" evidence="1">
    <location>
        <begin position="476"/>
        <end position="486"/>
    </location>
</feature>
<feature type="region of interest" description="Disordered" evidence="1">
    <location>
        <begin position="525"/>
        <end position="634"/>
    </location>
</feature>
<feature type="region of interest" description="Disordered" evidence="1">
    <location>
        <begin position="232"/>
        <end position="279"/>
    </location>
</feature>
<feature type="compositionally biased region" description="Low complexity" evidence="1">
    <location>
        <begin position="445"/>
        <end position="454"/>
    </location>
</feature>
<sequence length="634" mass="64429">GPGTIARRTAAPVAVGRSAVAGRAVARHAQRSAVPAHGVAHPPRLRAGHRRAAAGAGLRAAGLAVGGQADRGPGGGGHARRRARLGPHRRAGGPGVRHRGRGRGGGAHGNAAGKPAGRPVQQPHERAADGARRRAGPSALRGSRLLRPPGARPPADGGAHRPAQPALRPGAGRAHPAHPHGDAARLFTASLRAARGHRAPVVPGRDPLCRAGLLAALPVDARAAEAGLLPHDRRVGQDGQGGQALRPVAVPDRAVPKPGRRVLRGQPPPGHPPLARQHRPHPAFDHRILRGVRHNRVPHRPGPADAGRPDAAGGHLFALARPDPADAALHDGAVRAGAVPGRPLRLPSAAAVHPPDRRVAPLPRSHPRGVRVPRRLVPLPGRGGGRRHRSARRRSLLGAAGRVVPHSPRGAAGAGGGERRGKDDRHQAAHPAVRAHPRRGTARWPPAGRLRPGGPARPGGGDLPGLRAVRHDGGREHRRGPHRRPGARSGHGPAAGGGGGAALAGLGGGGGASRALRADAGAALRGRGRPVGRAVAEGGAGPGLHARRPAADPGRAHRRPRRARRVRGVPAVFGADGGEDGRPDLAPLFHGADGRPHRGAGARARAGGGDPRGAAGPGRPLRRAVQPAGRGVSL</sequence>
<keyword evidence="2" id="KW-0547">Nucleotide-binding</keyword>
<feature type="compositionally biased region" description="Basic and acidic residues" evidence="1">
    <location>
        <begin position="417"/>
        <end position="427"/>
    </location>
</feature>
<feature type="compositionally biased region" description="Basic residues" evidence="1">
    <location>
        <begin position="556"/>
        <end position="567"/>
    </location>
</feature>
<dbReference type="EMBL" id="CADCTV010000651">
    <property type="protein sequence ID" value="CAA9350880.1"/>
    <property type="molecule type" value="Genomic_DNA"/>
</dbReference>
<dbReference type="AlphaFoldDB" id="A0A6J4M615"/>
<evidence type="ECO:0000256" key="1">
    <source>
        <dbReference type="SAM" id="MobiDB-lite"/>
    </source>
</evidence>
<reference evidence="2" key="1">
    <citation type="submission" date="2020-02" db="EMBL/GenBank/DDBJ databases">
        <authorList>
            <person name="Meier V. D."/>
        </authorList>
    </citation>
    <scope>NUCLEOTIDE SEQUENCE</scope>
    <source>
        <strain evidence="2">AVDCRST_MAG89</strain>
    </source>
</reference>
<proteinExistence type="predicted"/>
<name>A0A6J4M615_9BACT</name>